<proteinExistence type="predicted"/>
<evidence type="ECO:0000313" key="2">
    <source>
        <dbReference type="Proteomes" id="UP000053429"/>
    </source>
</evidence>
<organism evidence="1 2">
    <name type="scientific">Streptomyces caeruleatus</name>
    <dbReference type="NCBI Taxonomy" id="661399"/>
    <lineage>
        <taxon>Bacteria</taxon>
        <taxon>Bacillati</taxon>
        <taxon>Actinomycetota</taxon>
        <taxon>Actinomycetes</taxon>
        <taxon>Kitasatosporales</taxon>
        <taxon>Streptomycetaceae</taxon>
        <taxon>Streptomyces</taxon>
    </lineage>
</organism>
<dbReference type="STRING" id="661399.AQJ67_36245"/>
<dbReference type="AlphaFoldDB" id="A0A101TM87"/>
<evidence type="ECO:0000313" key="1">
    <source>
        <dbReference type="EMBL" id="KUN94879.1"/>
    </source>
</evidence>
<accession>A0A101TM87</accession>
<dbReference type="Proteomes" id="UP000053429">
    <property type="component" value="Unassembled WGS sequence"/>
</dbReference>
<name>A0A101TM87_9ACTN</name>
<sequence>MDWTPLAGTALGALVGVGSTLLADRARWRRDLADRTRQERRDIYVTVVTKYRLAYEAMHAAAVTGRDQPDGVRDAAVREAFRASGCDEARETALICAPQEMSDLLEDVYATLRDLQEVFAAGDPPLDSPELQERRLKHAEAIWAARAAMRRDLDRSA</sequence>
<comment type="caution">
    <text evidence="1">The sequence shown here is derived from an EMBL/GenBank/DDBJ whole genome shotgun (WGS) entry which is preliminary data.</text>
</comment>
<dbReference type="RefSeq" id="WP_062723739.1">
    <property type="nucleotide sequence ID" value="NZ_KQ948939.1"/>
</dbReference>
<dbReference type="EMBL" id="LMWY01000050">
    <property type="protein sequence ID" value="KUN94879.1"/>
    <property type="molecule type" value="Genomic_DNA"/>
</dbReference>
<keyword evidence="2" id="KW-1185">Reference proteome</keyword>
<protein>
    <submittedName>
        <fullName evidence="1">Uncharacterized protein</fullName>
    </submittedName>
</protein>
<dbReference type="OrthoDB" id="3695380at2"/>
<gene>
    <name evidence="1" type="ORF">AQJ67_36245</name>
</gene>
<reference evidence="1 2" key="1">
    <citation type="submission" date="2015-10" db="EMBL/GenBank/DDBJ databases">
        <title>Draft genome sequence of Streptomyces caeruleatus NRRL B-24802, type strain for the species Streptomyces caeruleatus.</title>
        <authorList>
            <person name="Ruckert C."/>
            <person name="Winkler A."/>
            <person name="Kalinowski J."/>
            <person name="Kampfer P."/>
            <person name="Glaeser S."/>
        </authorList>
    </citation>
    <scope>NUCLEOTIDE SEQUENCE [LARGE SCALE GENOMIC DNA]</scope>
    <source>
        <strain evidence="1 2">NRRL B-24802</strain>
    </source>
</reference>